<sequence>MSRKALRDISDREEHEPVDDHAMSSPSSEERVVVRHMPRMPIAGTKRREEDELDRLSRLDGNELAERRMREERERILASDEMHEMIEKLKSELGSDKEMSSCILGCLERQPEELSRLDLVVDGRDRRIGLLNAIQSPSWLFKYLIGHCDSKTELVEELYALAEGRGSERIRRRFQSVLPNSGQTRFREFASLFSSCRRQVEAFLAAKEIPLQDIQEVVTDALSDKPEAVQAFALCCGISEPNARLAFDMVRQCEQNQLTALLGALPTGKAKAGRLAPSTAAKSTEQDASTNLGIETLDTMDPDASKTTGFTGIDKGPDSQELVVKVKKAKLPKASYVMRRLFRHSC</sequence>
<protein>
    <submittedName>
        <fullName evidence="2">Uncharacterized protein</fullName>
    </submittedName>
</protein>
<organism evidence="2 3">
    <name type="scientific">Protopolystoma xenopodis</name>
    <dbReference type="NCBI Taxonomy" id="117903"/>
    <lineage>
        <taxon>Eukaryota</taxon>
        <taxon>Metazoa</taxon>
        <taxon>Spiralia</taxon>
        <taxon>Lophotrochozoa</taxon>
        <taxon>Platyhelminthes</taxon>
        <taxon>Monogenea</taxon>
        <taxon>Polyopisthocotylea</taxon>
        <taxon>Polystomatidea</taxon>
        <taxon>Polystomatidae</taxon>
        <taxon>Protopolystoma</taxon>
    </lineage>
</organism>
<accession>A0A3S5AFF8</accession>
<dbReference type="EMBL" id="CAAALY010250378">
    <property type="protein sequence ID" value="VEL35671.1"/>
    <property type="molecule type" value="Genomic_DNA"/>
</dbReference>
<evidence type="ECO:0000313" key="3">
    <source>
        <dbReference type="Proteomes" id="UP000784294"/>
    </source>
</evidence>
<dbReference type="Proteomes" id="UP000784294">
    <property type="component" value="Unassembled WGS sequence"/>
</dbReference>
<evidence type="ECO:0000313" key="2">
    <source>
        <dbReference type="EMBL" id="VEL35671.1"/>
    </source>
</evidence>
<name>A0A3S5AFF8_9PLAT</name>
<evidence type="ECO:0000256" key="1">
    <source>
        <dbReference type="SAM" id="MobiDB-lite"/>
    </source>
</evidence>
<keyword evidence="3" id="KW-1185">Reference proteome</keyword>
<comment type="caution">
    <text evidence="2">The sequence shown here is derived from an EMBL/GenBank/DDBJ whole genome shotgun (WGS) entry which is preliminary data.</text>
</comment>
<proteinExistence type="predicted"/>
<gene>
    <name evidence="2" type="ORF">PXEA_LOCUS29111</name>
</gene>
<reference evidence="2" key="1">
    <citation type="submission" date="2018-11" db="EMBL/GenBank/DDBJ databases">
        <authorList>
            <consortium name="Pathogen Informatics"/>
        </authorList>
    </citation>
    <scope>NUCLEOTIDE SEQUENCE</scope>
</reference>
<feature type="region of interest" description="Disordered" evidence="1">
    <location>
        <begin position="1"/>
        <end position="31"/>
    </location>
</feature>
<dbReference type="AlphaFoldDB" id="A0A3S5AFF8"/>